<accession>A0A1H5IQW6</accession>
<dbReference type="Proteomes" id="UP000183208">
    <property type="component" value="Unassembled WGS sequence"/>
</dbReference>
<evidence type="ECO:0000256" key="1">
    <source>
        <dbReference type="SAM" id="MobiDB-lite"/>
    </source>
</evidence>
<dbReference type="RefSeq" id="WP_143039825.1">
    <property type="nucleotide sequence ID" value="NZ_FNTI01000001.1"/>
</dbReference>
<name>A0A1H5IQW6_9BRAD</name>
<proteinExistence type="predicted"/>
<reference evidence="2 3" key="1">
    <citation type="submission" date="2016-10" db="EMBL/GenBank/DDBJ databases">
        <authorList>
            <person name="de Groot N.N."/>
        </authorList>
    </citation>
    <scope>NUCLEOTIDE SEQUENCE [LARGE SCALE GENOMIC DNA]</scope>
    <source>
        <strain evidence="2 3">GAS522</strain>
    </source>
</reference>
<evidence type="ECO:0000313" key="2">
    <source>
        <dbReference type="EMBL" id="SEE42592.1"/>
    </source>
</evidence>
<dbReference type="OrthoDB" id="9982906at2"/>
<gene>
    <name evidence="2" type="ORF">SAMN05444171_7430</name>
</gene>
<evidence type="ECO:0000313" key="3">
    <source>
        <dbReference type="Proteomes" id="UP000183208"/>
    </source>
</evidence>
<feature type="compositionally biased region" description="Basic residues" evidence="1">
    <location>
        <begin position="228"/>
        <end position="237"/>
    </location>
</feature>
<dbReference type="EMBL" id="FNTI01000001">
    <property type="protein sequence ID" value="SEE42592.1"/>
    <property type="molecule type" value="Genomic_DNA"/>
</dbReference>
<sequence>MTVGFPPGKPFKPALKSRTIVVPGRTTAQKQKNAVDERRLHSELGKLVRRWAWLHEQLAGTFQLASGAETSVANAIWHSSKSDAAQRNMLTAALRASIEELKKQQADTHNQFQQAVFAEYVWISDQIGKQSHTRNDLIHSPILLYFSSADGQFEAVVTDVYSNPRAKKMAGKELFQLTRWLLSFCDDMGRHLAAVDSVRRNGGTIPAQPKFKLLSDLPTRKQPPPKSSRWRKKKTKD</sequence>
<organism evidence="2 3">
    <name type="scientific">Bradyrhizobium lablabi</name>
    <dbReference type="NCBI Taxonomy" id="722472"/>
    <lineage>
        <taxon>Bacteria</taxon>
        <taxon>Pseudomonadati</taxon>
        <taxon>Pseudomonadota</taxon>
        <taxon>Alphaproteobacteria</taxon>
        <taxon>Hyphomicrobiales</taxon>
        <taxon>Nitrobacteraceae</taxon>
        <taxon>Bradyrhizobium</taxon>
    </lineage>
</organism>
<dbReference type="AlphaFoldDB" id="A0A1H5IQW6"/>
<protein>
    <submittedName>
        <fullName evidence="2">Uncharacterized protein</fullName>
    </submittedName>
</protein>
<feature type="region of interest" description="Disordered" evidence="1">
    <location>
        <begin position="211"/>
        <end position="237"/>
    </location>
</feature>